<dbReference type="InterPro" id="IPR007369">
    <property type="entry name" value="Peptidase_A22B_SPP"/>
</dbReference>
<feature type="transmembrane region" description="Helical" evidence="9">
    <location>
        <begin position="312"/>
        <end position="329"/>
    </location>
</feature>
<evidence type="ECO:0000256" key="2">
    <source>
        <dbReference type="ARBA" id="ARBA00004366"/>
    </source>
</evidence>
<evidence type="ECO:0000256" key="4">
    <source>
        <dbReference type="ARBA" id="ARBA00022692"/>
    </source>
</evidence>
<dbReference type="Pfam" id="PF04258">
    <property type="entry name" value="Peptidase_A22B"/>
    <property type="match status" value="1"/>
</dbReference>
<evidence type="ECO:0000313" key="13">
    <source>
        <dbReference type="RefSeq" id="XP_015283427.1"/>
    </source>
</evidence>
<keyword evidence="6" id="KW-0378">Hydrolase</keyword>
<accession>A0ABM1LBU0</accession>
<feature type="transmembrane region" description="Helical" evidence="9">
    <location>
        <begin position="434"/>
        <end position="457"/>
    </location>
</feature>
<dbReference type="InterPro" id="IPR003137">
    <property type="entry name" value="PA_domain"/>
</dbReference>
<dbReference type="InterPro" id="IPR006639">
    <property type="entry name" value="Preselin/SPP"/>
</dbReference>
<evidence type="ECO:0000256" key="1">
    <source>
        <dbReference type="ARBA" id="ARBA00004337"/>
    </source>
</evidence>
<keyword evidence="8 9" id="KW-0472">Membrane</keyword>
<comment type="subcellular location">
    <subcellularLocation>
        <location evidence="1">Endosome membrane</location>
        <topology evidence="1">Multi-pass membrane protein</topology>
    </subcellularLocation>
    <subcellularLocation>
        <location evidence="2">Membrane</location>
        <topology evidence="2">Multi-pass membrane protein</topology>
        <orientation evidence="2">Lumenal side</orientation>
    </subcellularLocation>
</comment>
<dbReference type="SUPFAM" id="SSF52025">
    <property type="entry name" value="PA domain"/>
    <property type="match status" value="1"/>
</dbReference>
<dbReference type="InterPro" id="IPR046450">
    <property type="entry name" value="PA_dom_sf"/>
</dbReference>
<organism evidence="12 13">
    <name type="scientific">Gekko japonicus</name>
    <name type="common">Schlegel's Japanese gecko</name>
    <dbReference type="NCBI Taxonomy" id="146911"/>
    <lineage>
        <taxon>Eukaryota</taxon>
        <taxon>Metazoa</taxon>
        <taxon>Chordata</taxon>
        <taxon>Craniata</taxon>
        <taxon>Vertebrata</taxon>
        <taxon>Euteleostomi</taxon>
        <taxon>Lepidosauria</taxon>
        <taxon>Squamata</taxon>
        <taxon>Bifurcata</taxon>
        <taxon>Gekkota</taxon>
        <taxon>Gekkonidae</taxon>
        <taxon>Gekkoninae</taxon>
        <taxon>Gekko</taxon>
    </lineage>
</organism>
<evidence type="ECO:0000256" key="8">
    <source>
        <dbReference type="ARBA" id="ARBA00023136"/>
    </source>
</evidence>
<dbReference type="GeneID" id="107124467"/>
<dbReference type="Proteomes" id="UP000694871">
    <property type="component" value="Unplaced"/>
</dbReference>
<keyword evidence="4 9" id="KW-0812">Transmembrane</keyword>
<evidence type="ECO:0000313" key="12">
    <source>
        <dbReference type="Proteomes" id="UP000694871"/>
    </source>
</evidence>
<evidence type="ECO:0000256" key="10">
    <source>
        <dbReference type="SAM" id="SignalP"/>
    </source>
</evidence>
<feature type="transmembrane region" description="Helical" evidence="9">
    <location>
        <begin position="289"/>
        <end position="306"/>
    </location>
</feature>
<reference evidence="13" key="1">
    <citation type="submission" date="2025-08" db="UniProtKB">
        <authorList>
            <consortium name="RefSeq"/>
        </authorList>
    </citation>
    <scope>IDENTIFICATION</scope>
</reference>
<feature type="transmembrane region" description="Helical" evidence="9">
    <location>
        <begin position="169"/>
        <end position="188"/>
    </location>
</feature>
<feature type="transmembrane region" description="Helical" evidence="9">
    <location>
        <begin position="463"/>
        <end position="480"/>
    </location>
</feature>
<dbReference type="PANTHER" id="PTHR12174:SF34">
    <property type="entry name" value="SIGNAL PEPTIDE PEPTIDASE-LIKE 2A"/>
    <property type="match status" value="1"/>
</dbReference>
<comment type="similarity">
    <text evidence="3">Belongs to the peptidase A22B family.</text>
</comment>
<gene>
    <name evidence="13" type="primary">SPPL2A</name>
</gene>
<keyword evidence="7 9" id="KW-1133">Transmembrane helix</keyword>
<dbReference type="Gene3D" id="3.50.30.30">
    <property type="match status" value="1"/>
</dbReference>
<feature type="chain" id="PRO_5045704349" evidence="10">
    <location>
        <begin position="22"/>
        <end position="519"/>
    </location>
</feature>
<keyword evidence="12" id="KW-1185">Reference proteome</keyword>
<feature type="transmembrane region" description="Helical" evidence="9">
    <location>
        <begin position="341"/>
        <end position="361"/>
    </location>
</feature>
<evidence type="ECO:0000256" key="5">
    <source>
        <dbReference type="ARBA" id="ARBA00022753"/>
    </source>
</evidence>
<evidence type="ECO:0000256" key="6">
    <source>
        <dbReference type="ARBA" id="ARBA00022801"/>
    </source>
</evidence>
<feature type="transmembrane region" description="Helical" evidence="9">
    <location>
        <begin position="396"/>
        <end position="422"/>
    </location>
</feature>
<dbReference type="RefSeq" id="XP_015283427.1">
    <property type="nucleotide sequence ID" value="XM_015427941.1"/>
</dbReference>
<name>A0ABM1LBU0_GEKJA</name>
<evidence type="ECO:0000259" key="11">
    <source>
        <dbReference type="Pfam" id="PF02225"/>
    </source>
</evidence>
<feature type="transmembrane region" description="Helical" evidence="9">
    <location>
        <begin position="246"/>
        <end position="268"/>
    </location>
</feature>
<feature type="signal peptide" evidence="10">
    <location>
        <begin position="1"/>
        <end position="21"/>
    </location>
</feature>
<dbReference type="PANTHER" id="PTHR12174">
    <property type="entry name" value="SIGNAL PEPTIDE PEPTIDASE"/>
    <property type="match status" value="1"/>
</dbReference>
<dbReference type="SMART" id="SM00730">
    <property type="entry name" value="PSN"/>
    <property type="match status" value="1"/>
</dbReference>
<protein>
    <submittedName>
        <fullName evidence="13">Signal peptide peptidase-like 2A isoform X2</fullName>
    </submittedName>
</protein>
<feature type="domain" description="PA" evidence="11">
    <location>
        <begin position="67"/>
        <end position="146"/>
    </location>
</feature>
<feature type="transmembrane region" description="Helical" evidence="9">
    <location>
        <begin position="216"/>
        <end position="240"/>
    </location>
</feature>
<proteinExistence type="inferred from homology"/>
<sequence length="519" mass="57353">MGAAGALRAALWGLLFPLISAQEGILHAFSNDNPLFKKDYCIVYNPAWTSLPSSLSSATPTRLTVLAPKLLCSSSEVPHDIMKDKAVVVKRGNCSFLEKAWIAQNLDAKILLIASETGLDTPSGDRTMYKNLSIPIVLISYADVLDINKNLGYNVNVTLYSPPLPEFDFSMVVIFLIAVLTVAVGGFWSGMEELEELKAAASSETREVSRKSSESIIFSPVKVIVFVVLSCIMLVLLYYFYIWLVYVIIAIFCLASAISLYNCLAALIRKIPFGQCRLACCNTAFEVRLIFLAGFCIAVSAVWVVFRNEDSWAWILQDILGIAFCLNFIKTLKMPNFKSCVILLGLLLVYDVFFVFITPYLTKSGESIMVEVATGPFRNSEKLPVVMRVPRLQFCTPMICGVPFSLLGFGDIILPGLLVAYCHRFDVQTSSSSVYYISCSVAYAVGMLLTFVVLSLMKMAQPALLYLVPCILVTSALVAWKRKEMKKFWEGNSYQVMDPGDFAATEENSTLSSEQCGGE</sequence>
<keyword evidence="10" id="KW-0732">Signal</keyword>
<evidence type="ECO:0000256" key="3">
    <source>
        <dbReference type="ARBA" id="ARBA00006859"/>
    </source>
</evidence>
<keyword evidence="5" id="KW-0967">Endosome</keyword>
<evidence type="ECO:0000256" key="7">
    <source>
        <dbReference type="ARBA" id="ARBA00022989"/>
    </source>
</evidence>
<evidence type="ECO:0000256" key="9">
    <source>
        <dbReference type="SAM" id="Phobius"/>
    </source>
</evidence>
<dbReference type="Pfam" id="PF02225">
    <property type="entry name" value="PA"/>
    <property type="match status" value="1"/>
</dbReference>